<dbReference type="Proteomes" id="UP000887580">
    <property type="component" value="Unplaced"/>
</dbReference>
<proteinExistence type="predicted"/>
<name>A0AC35F7V8_9BILA</name>
<accession>A0AC35F7V8</accession>
<dbReference type="WBParaSite" id="PS1159_v2.g14037.t1">
    <property type="protein sequence ID" value="PS1159_v2.g14037.t1"/>
    <property type="gene ID" value="PS1159_v2.g14037"/>
</dbReference>
<sequence length="142" mass="15805">MASQTLPTIYQPVLRIPTASRRDSLTLPTTILSRSPITSNEASPDMPIPSRQPRLSRASLDEIVAHFPITGPIQLRATSLSAINRNNSNNRITRPPRVHLPGAVIENEEEEDEYYNDESVNPQRPTTSHIPLDSPLRQSASF</sequence>
<evidence type="ECO:0000313" key="1">
    <source>
        <dbReference type="Proteomes" id="UP000887580"/>
    </source>
</evidence>
<reference evidence="2" key="1">
    <citation type="submission" date="2022-11" db="UniProtKB">
        <authorList>
            <consortium name="WormBaseParasite"/>
        </authorList>
    </citation>
    <scope>IDENTIFICATION</scope>
</reference>
<evidence type="ECO:0000313" key="2">
    <source>
        <dbReference type="WBParaSite" id="PS1159_v2.g14037.t1"/>
    </source>
</evidence>
<organism evidence="1 2">
    <name type="scientific">Panagrolaimus sp. PS1159</name>
    <dbReference type="NCBI Taxonomy" id="55785"/>
    <lineage>
        <taxon>Eukaryota</taxon>
        <taxon>Metazoa</taxon>
        <taxon>Ecdysozoa</taxon>
        <taxon>Nematoda</taxon>
        <taxon>Chromadorea</taxon>
        <taxon>Rhabditida</taxon>
        <taxon>Tylenchina</taxon>
        <taxon>Panagrolaimomorpha</taxon>
        <taxon>Panagrolaimoidea</taxon>
        <taxon>Panagrolaimidae</taxon>
        <taxon>Panagrolaimus</taxon>
    </lineage>
</organism>
<protein>
    <submittedName>
        <fullName evidence="2">Uncharacterized protein</fullName>
    </submittedName>
</protein>